<dbReference type="InterPro" id="IPR027417">
    <property type="entry name" value="P-loop_NTPase"/>
</dbReference>
<dbReference type="CDD" id="cd18787">
    <property type="entry name" value="SF2_C_DEAD"/>
    <property type="match status" value="1"/>
</dbReference>
<protein>
    <submittedName>
        <fullName evidence="10">RNA helicase</fullName>
    </submittedName>
</protein>
<evidence type="ECO:0000259" key="9">
    <source>
        <dbReference type="PROSITE" id="PS51195"/>
    </source>
</evidence>
<dbReference type="OrthoDB" id="974172at2"/>
<dbReference type="InterPro" id="IPR001650">
    <property type="entry name" value="Helicase_C-like"/>
</dbReference>
<organism evidence="10 11">
    <name type="scientific">Jiulongibacter sediminis</name>
    <dbReference type="NCBI Taxonomy" id="1605367"/>
    <lineage>
        <taxon>Bacteria</taxon>
        <taxon>Pseudomonadati</taxon>
        <taxon>Bacteroidota</taxon>
        <taxon>Cytophagia</taxon>
        <taxon>Cytophagales</taxon>
        <taxon>Leadbetterellaceae</taxon>
        <taxon>Jiulongibacter</taxon>
    </lineage>
</organism>
<dbReference type="PROSITE" id="PS51194">
    <property type="entry name" value="HELICASE_CTER"/>
    <property type="match status" value="1"/>
</dbReference>
<dbReference type="InterPro" id="IPR044742">
    <property type="entry name" value="DEAD/DEAH_RhlB"/>
</dbReference>
<proteinExistence type="inferred from homology"/>
<dbReference type="GO" id="GO:0003724">
    <property type="term" value="F:RNA helicase activity"/>
    <property type="evidence" value="ECO:0007669"/>
    <property type="project" value="InterPro"/>
</dbReference>
<evidence type="ECO:0000256" key="1">
    <source>
        <dbReference type="ARBA" id="ARBA00022741"/>
    </source>
</evidence>
<dbReference type="GO" id="GO:0016787">
    <property type="term" value="F:hydrolase activity"/>
    <property type="evidence" value="ECO:0007669"/>
    <property type="project" value="UniProtKB-KW"/>
</dbReference>
<dbReference type="Gene3D" id="3.40.50.300">
    <property type="entry name" value="P-loop containing nucleotide triphosphate hydrolases"/>
    <property type="match status" value="2"/>
</dbReference>
<dbReference type="STRING" id="1605367.AFM12_02315"/>
<evidence type="ECO:0000259" key="7">
    <source>
        <dbReference type="PROSITE" id="PS51192"/>
    </source>
</evidence>
<comment type="caution">
    <text evidence="10">The sequence shown here is derived from an EMBL/GenBank/DDBJ whole genome shotgun (WGS) entry which is preliminary data.</text>
</comment>
<dbReference type="RefSeq" id="WP_055143662.1">
    <property type="nucleotide sequence ID" value="NZ_JXSZ01000005.1"/>
</dbReference>
<evidence type="ECO:0000256" key="3">
    <source>
        <dbReference type="ARBA" id="ARBA00022806"/>
    </source>
</evidence>
<dbReference type="InterPro" id="IPR014014">
    <property type="entry name" value="RNA_helicase_DEAD_Q_motif"/>
</dbReference>
<dbReference type="Proteomes" id="UP000050454">
    <property type="component" value="Unassembled WGS sequence"/>
</dbReference>
<dbReference type="PROSITE" id="PS51195">
    <property type="entry name" value="Q_MOTIF"/>
    <property type="match status" value="1"/>
</dbReference>
<dbReference type="InterPro" id="IPR011545">
    <property type="entry name" value="DEAD/DEAH_box_helicase_dom"/>
</dbReference>
<dbReference type="InterPro" id="IPR014001">
    <property type="entry name" value="Helicase_ATP-bd"/>
</dbReference>
<evidence type="ECO:0000259" key="8">
    <source>
        <dbReference type="PROSITE" id="PS51194"/>
    </source>
</evidence>
<feature type="domain" description="Helicase C-terminal" evidence="8">
    <location>
        <begin position="227"/>
        <end position="384"/>
    </location>
</feature>
<evidence type="ECO:0000256" key="6">
    <source>
        <dbReference type="PROSITE-ProRule" id="PRU00552"/>
    </source>
</evidence>
<dbReference type="SUPFAM" id="SSF52540">
    <property type="entry name" value="P-loop containing nucleoside triphosphate hydrolases"/>
    <property type="match status" value="1"/>
</dbReference>
<reference evidence="10 11" key="1">
    <citation type="submission" date="2015-07" db="EMBL/GenBank/DDBJ databases">
        <title>The draft genome sequence of Leadbetterella sp. JN14-9.</title>
        <authorList>
            <person name="Liu Y."/>
            <person name="Du J."/>
            <person name="Shao Z."/>
        </authorList>
    </citation>
    <scope>NUCLEOTIDE SEQUENCE [LARGE SCALE GENOMIC DNA]</scope>
    <source>
        <strain evidence="10 11">JN14-9</strain>
    </source>
</reference>
<evidence type="ECO:0000256" key="5">
    <source>
        <dbReference type="ARBA" id="ARBA00038437"/>
    </source>
</evidence>
<comment type="similarity">
    <text evidence="5">Belongs to the DEAD box helicase family.</text>
</comment>
<dbReference type="CDD" id="cd00268">
    <property type="entry name" value="DEADc"/>
    <property type="match status" value="1"/>
</dbReference>
<dbReference type="GO" id="GO:0003676">
    <property type="term" value="F:nucleic acid binding"/>
    <property type="evidence" value="ECO:0007669"/>
    <property type="project" value="InterPro"/>
</dbReference>
<evidence type="ECO:0000313" key="10">
    <source>
        <dbReference type="EMBL" id="KPM49463.1"/>
    </source>
</evidence>
<feature type="short sequence motif" description="Q motif" evidence="6">
    <location>
        <begin position="1"/>
        <end position="29"/>
    </location>
</feature>
<dbReference type="InterPro" id="IPR050079">
    <property type="entry name" value="DEAD_box_RNA_helicase"/>
</dbReference>
<dbReference type="SMART" id="SM00487">
    <property type="entry name" value="DEXDc"/>
    <property type="match status" value="1"/>
</dbReference>
<keyword evidence="4" id="KW-0067">ATP-binding</keyword>
<gene>
    <name evidence="10" type="ORF">AFM12_02315</name>
</gene>
<accession>A0A0P7BF50</accession>
<dbReference type="SMART" id="SM00490">
    <property type="entry name" value="HELICc"/>
    <property type="match status" value="1"/>
</dbReference>
<dbReference type="AlphaFoldDB" id="A0A0P7BF50"/>
<dbReference type="PANTHER" id="PTHR47959">
    <property type="entry name" value="ATP-DEPENDENT RNA HELICASE RHLE-RELATED"/>
    <property type="match status" value="1"/>
</dbReference>
<keyword evidence="1" id="KW-0547">Nucleotide-binding</keyword>
<dbReference type="Pfam" id="PF00270">
    <property type="entry name" value="DEAD"/>
    <property type="match status" value="1"/>
</dbReference>
<dbReference type="GO" id="GO:0005829">
    <property type="term" value="C:cytosol"/>
    <property type="evidence" value="ECO:0007669"/>
    <property type="project" value="TreeGrafter"/>
</dbReference>
<evidence type="ECO:0000313" key="11">
    <source>
        <dbReference type="Proteomes" id="UP000050454"/>
    </source>
</evidence>
<name>A0A0P7BF50_9BACT</name>
<dbReference type="PATRIC" id="fig|1605367.3.peg.1806"/>
<keyword evidence="11" id="KW-1185">Reference proteome</keyword>
<dbReference type="Pfam" id="PF00271">
    <property type="entry name" value="Helicase_C"/>
    <property type="match status" value="1"/>
</dbReference>
<dbReference type="PROSITE" id="PS51192">
    <property type="entry name" value="HELICASE_ATP_BIND_1"/>
    <property type="match status" value="1"/>
</dbReference>
<feature type="domain" description="DEAD-box RNA helicase Q" evidence="9">
    <location>
        <begin position="1"/>
        <end position="29"/>
    </location>
</feature>
<dbReference type="EMBL" id="LGTQ01000005">
    <property type="protein sequence ID" value="KPM49463.1"/>
    <property type="molecule type" value="Genomic_DNA"/>
</dbReference>
<sequence>MKFDDYRISPEIKKSLERLNFKRPTDIQFKAIPAVLKGEDVLGIAQTGTGKTAAFAIPILHLINERKKGTRKKGVKCVVMAPTHELAIQIAEVFNQIGKQTRVKTMALYGGTDQAPQKEKLSDGIDILVATPGRLFDLRSQGFIKLDEATLLVLDEADHMLDLGFYDDIKDLLKHLPKKRQTLFFSATINDKIKKLAYSIVKNPIRIEISPKDPISKNITHAVTFMSMDDKRYFLERAINENTDRKMLVFVRTKVRAERVKAAMERVGIEALSIHSDKDQKERSGVMQAFKSGVCKVLIATDISARGIDIPEVEVVINYDLPDVPENYVHRIGRTGRGKEKGLAFSFCSPDEKVYLEDIEAYIGHPIDEIVIDRSLYEQTKDLSSDKESITMKQIRQEISAADQFKKKKKKGNKKKKK</sequence>
<evidence type="ECO:0000256" key="2">
    <source>
        <dbReference type="ARBA" id="ARBA00022801"/>
    </source>
</evidence>
<dbReference type="GO" id="GO:0005524">
    <property type="term" value="F:ATP binding"/>
    <property type="evidence" value="ECO:0007669"/>
    <property type="project" value="UniProtKB-KW"/>
</dbReference>
<dbReference type="PANTHER" id="PTHR47959:SF13">
    <property type="entry name" value="ATP-DEPENDENT RNA HELICASE RHLE"/>
    <property type="match status" value="1"/>
</dbReference>
<keyword evidence="2" id="KW-0378">Hydrolase</keyword>
<evidence type="ECO:0000256" key="4">
    <source>
        <dbReference type="ARBA" id="ARBA00022840"/>
    </source>
</evidence>
<feature type="domain" description="Helicase ATP-binding" evidence="7">
    <location>
        <begin position="32"/>
        <end position="207"/>
    </location>
</feature>
<keyword evidence="3 10" id="KW-0347">Helicase</keyword>